<dbReference type="RefSeq" id="WP_003558172.1">
    <property type="nucleotide sequence ID" value="NZ_AZDF01000045.1"/>
</dbReference>
<dbReference type="AlphaFoldDB" id="C0XN36"/>
<reference evidence="1 2" key="1">
    <citation type="submission" date="2009-01" db="EMBL/GenBank/DDBJ databases">
        <authorList>
            <person name="Qin X."/>
            <person name="Bachman B."/>
            <person name="Battles P."/>
            <person name="Bell A."/>
            <person name="Bess C."/>
            <person name="Bickham C."/>
            <person name="Chaboub L."/>
            <person name="Chen D."/>
            <person name="Coyle M."/>
            <person name="Deiros D.R."/>
            <person name="Dinh H."/>
            <person name="Forbes L."/>
            <person name="Fowler G."/>
            <person name="Francisco L."/>
            <person name="Fu Q."/>
            <person name="Gubbala S."/>
            <person name="Hale W."/>
            <person name="Han Y."/>
            <person name="Hemphill L."/>
            <person name="Highlander S.K."/>
            <person name="Hirani K."/>
            <person name="Hogues M."/>
            <person name="Jackson L."/>
            <person name="Jakkamsetti A."/>
            <person name="Javaid M."/>
            <person name="Jiang H."/>
            <person name="Korchina V."/>
            <person name="Kovar C."/>
            <person name="Lara F."/>
            <person name="Lee S."/>
            <person name="Mata R."/>
            <person name="Mathew T."/>
            <person name="Moen C."/>
            <person name="Morales K."/>
            <person name="Munidasa M."/>
            <person name="Nazareth L."/>
            <person name="Ngo R."/>
            <person name="Nguyen L."/>
            <person name="Okwuonu G."/>
            <person name="Ongeri F."/>
            <person name="Patil S."/>
            <person name="Petrosino J."/>
            <person name="Pham C."/>
            <person name="Pham P."/>
            <person name="Pu L.-L."/>
            <person name="Puazo M."/>
            <person name="Raj R."/>
            <person name="Reid J."/>
            <person name="Rouhana J."/>
            <person name="Saada N."/>
            <person name="Shang Y."/>
            <person name="Simmons D."/>
            <person name="Thornton R."/>
            <person name="Warren J."/>
            <person name="Weissenberger G."/>
            <person name="Zhang J."/>
            <person name="Zhang L."/>
            <person name="Zhou C."/>
            <person name="Zhu D."/>
            <person name="Muzny D."/>
            <person name="Worley K."/>
            <person name="Gibbs R."/>
        </authorList>
    </citation>
    <scope>NUCLEOTIDE SEQUENCE [LARGE SCALE GENOMIC DNA]</scope>
    <source>
        <strain evidence="2">ATCC 8290 / DSM 20176 / CCUG 30140 / JCM 1155 / KCTC 3500 / NBRC 15886 / NCIMB 8040 / NRRL B-1843 / 9</strain>
    </source>
</reference>
<organism evidence="1 2">
    <name type="scientific">Lentilactobacillus hilgardii (strain ATCC 8290 / DSM 20176 / CCUG 30140 / JCM 1155 / KCTC 3500 / NBRC 15886 / NCIMB 8040 / NRRL B-1843 / 9)</name>
    <dbReference type="NCBI Taxonomy" id="1423757"/>
    <lineage>
        <taxon>Bacteria</taxon>
        <taxon>Bacillati</taxon>
        <taxon>Bacillota</taxon>
        <taxon>Bacilli</taxon>
        <taxon>Lactobacillales</taxon>
        <taxon>Lactobacillaceae</taxon>
        <taxon>Lentilactobacillus</taxon>
    </lineage>
</organism>
<proteinExistence type="predicted"/>
<evidence type="ECO:0000313" key="2">
    <source>
        <dbReference type="Proteomes" id="UP000003752"/>
    </source>
</evidence>
<protein>
    <recommendedName>
        <fullName evidence="3">YolD-like protein</fullName>
    </recommendedName>
</protein>
<accession>C0XN36</accession>
<comment type="caution">
    <text evidence="1">The sequence shown here is derived from an EMBL/GenBank/DDBJ whole genome shotgun (WGS) entry which is preliminary data.</text>
</comment>
<sequence>MDKIAEATVLDMAAKAMRRGRMVRLSFGDRQEHQVTDIEPVVGYITGIKDDKLTFTNMLNQSRFVDVSTLDTITFVMNS</sequence>
<dbReference type="HOGENOM" id="CLU_2633655_0_0_9"/>
<dbReference type="EMBL" id="ACGP01000225">
    <property type="protein sequence ID" value="EEI23210.1"/>
    <property type="molecule type" value="Genomic_DNA"/>
</dbReference>
<name>C0XN36_LENH9</name>
<gene>
    <name evidence="1" type="ORF">HMPREF0519_2647</name>
</gene>
<evidence type="ECO:0000313" key="1">
    <source>
        <dbReference type="EMBL" id="EEI23210.1"/>
    </source>
</evidence>
<dbReference type="Proteomes" id="UP000003752">
    <property type="component" value="Unassembled WGS sequence"/>
</dbReference>
<dbReference type="PATRIC" id="fig|1423757.3.peg.1897"/>
<evidence type="ECO:0008006" key="3">
    <source>
        <dbReference type="Google" id="ProtNLM"/>
    </source>
</evidence>
<keyword evidence="2" id="KW-1185">Reference proteome</keyword>